<comment type="subcellular location">
    <subcellularLocation>
        <location evidence="1 9">Cell inner membrane</location>
        <topology evidence="1 9">Single-pass membrane protein</topology>
    </subcellularLocation>
</comment>
<keyword evidence="8 9" id="KW-0472">Membrane</keyword>
<sequence length="437" mass="48373">MAKKPIETGKRYGELVESQNTARTLALATWSVALCVIAFVTWSVVTQVDEIAKAKGAVIPEGEKQVLQSAIGGKLKQILVKEGQLVEKGQPLVEFDATFQRTALEELKSQQVTLLASIERMNALLENREPNFGEFEIEFPEIVSQQKAQLNAQKGLYYQKRIVLEKDSEQIAEQLRVVEKSLPSYDKELSATKQELNILEKGYKAGNISRLRVLEMRQKLASIEQKIEEARGKKSVLIKQADSNEQKIEQLLAEAKAKVSDDRSKAVSDLSALNARVRSSQAKLTNTMLVSPLQGLVQSLPSTQNGGVIQPGGTVVEIVPVGGKADFKARLSPRDIGFVNVGQPTRIKIDAFDYSRFGALKGEVESISPTTSQSERGEIYYEVVVSVETPYFRDNPESFSILPGMTGEVDITTGEKSVFQYLWKPIYTNISVAFGER</sequence>
<feature type="domain" description="AprE-like beta-barrel" evidence="12">
    <location>
        <begin position="328"/>
        <end position="414"/>
    </location>
</feature>
<feature type="domain" description="AprE-like long alpha-helical hairpin" evidence="11">
    <location>
        <begin position="101"/>
        <end position="281"/>
    </location>
</feature>
<dbReference type="GO" id="GO:0005886">
    <property type="term" value="C:plasma membrane"/>
    <property type="evidence" value="ECO:0007669"/>
    <property type="project" value="UniProtKB-SubCell"/>
</dbReference>
<name>A0A7Y3YSN3_9VIBR</name>
<dbReference type="AlphaFoldDB" id="A0A7Y3YSN3"/>
<dbReference type="InterPro" id="IPR050739">
    <property type="entry name" value="MFP"/>
</dbReference>
<dbReference type="RefSeq" id="WP_171369008.1">
    <property type="nucleotide sequence ID" value="NZ_VTXW01000026.1"/>
</dbReference>
<dbReference type="PANTHER" id="PTHR30386:SF26">
    <property type="entry name" value="TRANSPORT PROTEIN COMB"/>
    <property type="match status" value="1"/>
</dbReference>
<organism evidence="13 14">
    <name type="scientific">Vibrio chagasii</name>
    <dbReference type="NCBI Taxonomy" id="170679"/>
    <lineage>
        <taxon>Bacteria</taxon>
        <taxon>Pseudomonadati</taxon>
        <taxon>Pseudomonadota</taxon>
        <taxon>Gammaproteobacteria</taxon>
        <taxon>Vibrionales</taxon>
        <taxon>Vibrionaceae</taxon>
        <taxon>Vibrio</taxon>
    </lineage>
</organism>
<dbReference type="SUPFAM" id="SSF111369">
    <property type="entry name" value="HlyD-like secretion proteins"/>
    <property type="match status" value="1"/>
</dbReference>
<feature type="transmembrane region" description="Helical" evidence="9">
    <location>
        <begin position="21"/>
        <end position="45"/>
    </location>
</feature>
<evidence type="ECO:0000256" key="5">
    <source>
        <dbReference type="ARBA" id="ARBA00022519"/>
    </source>
</evidence>
<gene>
    <name evidence="13" type="ORF">F0245_20255</name>
</gene>
<evidence type="ECO:0000256" key="3">
    <source>
        <dbReference type="ARBA" id="ARBA00022448"/>
    </source>
</evidence>
<dbReference type="Pfam" id="PF26002">
    <property type="entry name" value="Beta-barrel_AprE"/>
    <property type="match status" value="1"/>
</dbReference>
<keyword evidence="6 9" id="KW-0812">Transmembrane</keyword>
<dbReference type="SUPFAM" id="SSF56954">
    <property type="entry name" value="Outer membrane efflux proteins (OEP)"/>
    <property type="match status" value="1"/>
</dbReference>
<comment type="caution">
    <text evidence="13">The sequence shown here is derived from an EMBL/GenBank/DDBJ whole genome shotgun (WGS) entry which is preliminary data.</text>
</comment>
<evidence type="ECO:0000256" key="7">
    <source>
        <dbReference type="ARBA" id="ARBA00022989"/>
    </source>
</evidence>
<dbReference type="EMBL" id="VTXW01000026">
    <property type="protein sequence ID" value="NOH35661.1"/>
    <property type="molecule type" value="Genomic_DNA"/>
</dbReference>
<dbReference type="InterPro" id="IPR010129">
    <property type="entry name" value="T1SS_HlyD"/>
</dbReference>
<keyword evidence="7 9" id="KW-1133">Transmembrane helix</keyword>
<dbReference type="InterPro" id="IPR058982">
    <property type="entry name" value="Beta-barrel_AprE"/>
</dbReference>
<evidence type="ECO:0000259" key="12">
    <source>
        <dbReference type="Pfam" id="PF26002"/>
    </source>
</evidence>
<dbReference type="NCBIfam" id="TIGR01843">
    <property type="entry name" value="type_I_hlyD"/>
    <property type="match status" value="1"/>
</dbReference>
<dbReference type="PANTHER" id="PTHR30386">
    <property type="entry name" value="MEMBRANE FUSION SUBUNIT OF EMRAB-TOLC MULTIDRUG EFFLUX PUMP"/>
    <property type="match status" value="1"/>
</dbReference>
<dbReference type="InterPro" id="IPR058781">
    <property type="entry name" value="HH_AprE-like"/>
</dbReference>
<feature type="coiled-coil region" evidence="10">
    <location>
        <begin position="213"/>
        <end position="258"/>
    </location>
</feature>
<evidence type="ECO:0000313" key="14">
    <source>
        <dbReference type="Proteomes" id="UP000525336"/>
    </source>
</evidence>
<proteinExistence type="inferred from homology"/>
<dbReference type="Pfam" id="PF25994">
    <property type="entry name" value="HH_AprE"/>
    <property type="match status" value="1"/>
</dbReference>
<dbReference type="Proteomes" id="UP000525336">
    <property type="component" value="Unassembled WGS sequence"/>
</dbReference>
<evidence type="ECO:0000313" key="13">
    <source>
        <dbReference type="EMBL" id="NOH35661.1"/>
    </source>
</evidence>
<evidence type="ECO:0000256" key="1">
    <source>
        <dbReference type="ARBA" id="ARBA00004377"/>
    </source>
</evidence>
<evidence type="ECO:0000256" key="6">
    <source>
        <dbReference type="ARBA" id="ARBA00022692"/>
    </source>
</evidence>
<reference evidence="13 14" key="1">
    <citation type="submission" date="2019-09" db="EMBL/GenBank/DDBJ databases">
        <title>Draft genome sequencing and comparative genomics of hatchery-associated Vibrios.</title>
        <authorList>
            <person name="Kehlet-Delgado H."/>
            <person name="Mueller R.S."/>
        </authorList>
    </citation>
    <scope>NUCLEOTIDE SEQUENCE [LARGE SCALE GENOMIC DNA]</scope>
    <source>
        <strain evidence="13 14">00-90-10</strain>
    </source>
</reference>
<evidence type="ECO:0000256" key="8">
    <source>
        <dbReference type="ARBA" id="ARBA00023136"/>
    </source>
</evidence>
<dbReference type="Gene3D" id="2.40.30.170">
    <property type="match status" value="1"/>
</dbReference>
<dbReference type="Gene3D" id="2.40.50.100">
    <property type="match status" value="1"/>
</dbReference>
<evidence type="ECO:0000256" key="4">
    <source>
        <dbReference type="ARBA" id="ARBA00022475"/>
    </source>
</evidence>
<keyword evidence="5 9" id="KW-0997">Cell inner membrane</keyword>
<evidence type="ECO:0000256" key="9">
    <source>
        <dbReference type="RuleBase" id="RU365093"/>
    </source>
</evidence>
<keyword evidence="3 9" id="KW-0813">Transport</keyword>
<evidence type="ECO:0000259" key="11">
    <source>
        <dbReference type="Pfam" id="PF25994"/>
    </source>
</evidence>
<dbReference type="PRINTS" id="PR01490">
    <property type="entry name" value="RTXTOXIND"/>
</dbReference>
<protein>
    <recommendedName>
        <fullName evidence="9">Membrane fusion protein (MFP) family protein</fullName>
    </recommendedName>
</protein>
<evidence type="ECO:0000256" key="2">
    <source>
        <dbReference type="ARBA" id="ARBA00009477"/>
    </source>
</evidence>
<keyword evidence="4 9" id="KW-1003">Cell membrane</keyword>
<evidence type="ECO:0000256" key="10">
    <source>
        <dbReference type="SAM" id="Coils"/>
    </source>
</evidence>
<keyword evidence="10" id="KW-0175">Coiled coil</keyword>
<accession>A0A7Y3YSN3</accession>
<dbReference type="GO" id="GO:0015031">
    <property type="term" value="P:protein transport"/>
    <property type="evidence" value="ECO:0007669"/>
    <property type="project" value="InterPro"/>
</dbReference>
<comment type="similarity">
    <text evidence="2 9">Belongs to the membrane fusion protein (MFP) (TC 8.A.1) family.</text>
</comment>